<accession>A0A9D4GQL0</accession>
<keyword evidence="3" id="KW-1185">Reference proteome</keyword>
<evidence type="ECO:0000313" key="3">
    <source>
        <dbReference type="Proteomes" id="UP000828390"/>
    </source>
</evidence>
<sequence>MPIRGPTVVKNSPEIPSRNTRGTVKGTGGSKSAYMRRGNVPYPCNTETMFGNNWNRSPKVAS</sequence>
<gene>
    <name evidence="2" type="ORF">DPMN_122928</name>
</gene>
<comment type="caution">
    <text evidence="2">The sequence shown here is derived from an EMBL/GenBank/DDBJ whole genome shotgun (WGS) entry which is preliminary data.</text>
</comment>
<dbReference type="Proteomes" id="UP000828390">
    <property type="component" value="Unassembled WGS sequence"/>
</dbReference>
<reference evidence="2" key="2">
    <citation type="submission" date="2020-11" db="EMBL/GenBank/DDBJ databases">
        <authorList>
            <person name="McCartney M.A."/>
            <person name="Auch B."/>
            <person name="Kono T."/>
            <person name="Mallez S."/>
            <person name="Becker A."/>
            <person name="Gohl D.M."/>
            <person name="Silverstein K.A.T."/>
            <person name="Koren S."/>
            <person name="Bechman K.B."/>
            <person name="Herman A."/>
            <person name="Abrahante J.E."/>
            <person name="Garbe J."/>
        </authorList>
    </citation>
    <scope>NUCLEOTIDE SEQUENCE</scope>
    <source>
        <strain evidence="2">Duluth1</strain>
        <tissue evidence="2">Whole animal</tissue>
    </source>
</reference>
<evidence type="ECO:0000313" key="2">
    <source>
        <dbReference type="EMBL" id="KAH3821168.1"/>
    </source>
</evidence>
<name>A0A9D4GQL0_DREPO</name>
<protein>
    <submittedName>
        <fullName evidence="2">Uncharacterized protein</fullName>
    </submittedName>
</protein>
<dbReference type="AlphaFoldDB" id="A0A9D4GQL0"/>
<dbReference type="EMBL" id="JAIWYP010000005">
    <property type="protein sequence ID" value="KAH3821168.1"/>
    <property type="molecule type" value="Genomic_DNA"/>
</dbReference>
<feature type="region of interest" description="Disordered" evidence="1">
    <location>
        <begin position="1"/>
        <end position="38"/>
    </location>
</feature>
<reference evidence="2" key="1">
    <citation type="journal article" date="2019" name="bioRxiv">
        <title>The Genome of the Zebra Mussel, Dreissena polymorpha: A Resource for Invasive Species Research.</title>
        <authorList>
            <person name="McCartney M.A."/>
            <person name="Auch B."/>
            <person name="Kono T."/>
            <person name="Mallez S."/>
            <person name="Zhang Y."/>
            <person name="Obille A."/>
            <person name="Becker A."/>
            <person name="Abrahante J.E."/>
            <person name="Garbe J."/>
            <person name="Badalamenti J.P."/>
            <person name="Herman A."/>
            <person name="Mangelson H."/>
            <person name="Liachko I."/>
            <person name="Sullivan S."/>
            <person name="Sone E.D."/>
            <person name="Koren S."/>
            <person name="Silverstein K.A.T."/>
            <person name="Beckman K.B."/>
            <person name="Gohl D.M."/>
        </authorList>
    </citation>
    <scope>NUCLEOTIDE SEQUENCE</scope>
    <source>
        <strain evidence="2">Duluth1</strain>
        <tissue evidence="2">Whole animal</tissue>
    </source>
</reference>
<evidence type="ECO:0000256" key="1">
    <source>
        <dbReference type="SAM" id="MobiDB-lite"/>
    </source>
</evidence>
<organism evidence="2 3">
    <name type="scientific">Dreissena polymorpha</name>
    <name type="common">Zebra mussel</name>
    <name type="synonym">Mytilus polymorpha</name>
    <dbReference type="NCBI Taxonomy" id="45954"/>
    <lineage>
        <taxon>Eukaryota</taxon>
        <taxon>Metazoa</taxon>
        <taxon>Spiralia</taxon>
        <taxon>Lophotrochozoa</taxon>
        <taxon>Mollusca</taxon>
        <taxon>Bivalvia</taxon>
        <taxon>Autobranchia</taxon>
        <taxon>Heteroconchia</taxon>
        <taxon>Euheterodonta</taxon>
        <taxon>Imparidentia</taxon>
        <taxon>Neoheterodontei</taxon>
        <taxon>Myida</taxon>
        <taxon>Dreissenoidea</taxon>
        <taxon>Dreissenidae</taxon>
        <taxon>Dreissena</taxon>
    </lineage>
</organism>
<proteinExistence type="predicted"/>